<gene>
    <name evidence="2" type="ORF">MPC4_10038</name>
    <name evidence="1" type="ORF">MTUNDRAET4_2777</name>
</gene>
<dbReference type="InterPro" id="IPR035223">
    <property type="entry name" value="DUF5335"/>
</dbReference>
<evidence type="ECO:0000313" key="4">
    <source>
        <dbReference type="Proteomes" id="UP000485880"/>
    </source>
</evidence>
<dbReference type="RefSeq" id="WP_134490113.1">
    <property type="nucleotide sequence ID" value="NZ_CABFMQ020000001.1"/>
</dbReference>
<proteinExistence type="predicted"/>
<name>A0A4U8Z2M4_METTU</name>
<dbReference type="EMBL" id="CABFMQ020000001">
    <property type="protein sequence ID" value="VTZ48088.1"/>
    <property type="molecule type" value="Genomic_DNA"/>
</dbReference>
<dbReference type="EMBL" id="LR536450">
    <property type="protein sequence ID" value="VFU09664.1"/>
    <property type="molecule type" value="Genomic_DNA"/>
</dbReference>
<protein>
    <submittedName>
        <fullName evidence="1">Uncharacterized protein</fullName>
    </submittedName>
</protein>
<accession>A0A4U8Z2M4</accession>
<dbReference type="OrthoDB" id="7428502at2"/>
<dbReference type="KEGG" id="mtun:MTUNDRAET4_2777"/>
<sequence length="113" mass="12458">MTAKKLEKAEWGPYFDHLSKTLKGAQAEIEVASLKLGDQVEASWLPLIGLVYDPKDNIIEVALDGIDHLIAKPRDVFVDAGEEALASVEIVDGDDNRQIVRFRQPLALPPPAR</sequence>
<dbReference type="AlphaFoldDB" id="A0A4U8Z2M4"/>
<dbReference type="Pfam" id="PF17269">
    <property type="entry name" value="DUF5335"/>
    <property type="match status" value="1"/>
</dbReference>
<dbReference type="Proteomes" id="UP000485880">
    <property type="component" value="Unassembled WGS sequence"/>
</dbReference>
<reference evidence="1 3" key="1">
    <citation type="submission" date="2019-03" db="EMBL/GenBank/DDBJ databases">
        <authorList>
            <person name="Kox A.R. M."/>
        </authorList>
    </citation>
    <scope>NUCLEOTIDE SEQUENCE [LARGE SCALE GENOMIC DNA]</scope>
    <source>
        <strain evidence="1">MTUNDRAET4 annotated genome</strain>
    </source>
</reference>
<organism evidence="1 3">
    <name type="scientific">Methylocella tundrae</name>
    <dbReference type="NCBI Taxonomy" id="227605"/>
    <lineage>
        <taxon>Bacteria</taxon>
        <taxon>Pseudomonadati</taxon>
        <taxon>Pseudomonadota</taxon>
        <taxon>Alphaproteobacteria</taxon>
        <taxon>Hyphomicrobiales</taxon>
        <taxon>Beijerinckiaceae</taxon>
        <taxon>Methylocella</taxon>
    </lineage>
</organism>
<evidence type="ECO:0000313" key="3">
    <source>
        <dbReference type="Proteomes" id="UP000294360"/>
    </source>
</evidence>
<evidence type="ECO:0000313" key="2">
    <source>
        <dbReference type="EMBL" id="VTZ48088.1"/>
    </source>
</evidence>
<reference evidence="2 4" key="2">
    <citation type="submission" date="2019-05" db="EMBL/GenBank/DDBJ databases">
        <authorList>
            <person name="Farhan Ul Haque M."/>
        </authorList>
    </citation>
    <scope>NUCLEOTIDE SEQUENCE [LARGE SCALE GENOMIC DNA]</scope>
    <source>
        <strain evidence="2">2</strain>
    </source>
</reference>
<keyword evidence="4" id="KW-1185">Reference proteome</keyword>
<dbReference type="Proteomes" id="UP000294360">
    <property type="component" value="Chromosome"/>
</dbReference>
<evidence type="ECO:0000313" key="1">
    <source>
        <dbReference type="EMBL" id="VFU09664.1"/>
    </source>
</evidence>